<evidence type="ECO:0000313" key="5">
    <source>
        <dbReference type="RefSeq" id="XP_022144532.1"/>
    </source>
</evidence>
<dbReference type="OrthoDB" id="2014147at2759"/>
<evidence type="ECO:0000259" key="1">
    <source>
        <dbReference type="Pfam" id="PF25475"/>
    </source>
</evidence>
<dbReference type="RefSeq" id="XP_022144531.1">
    <property type="nucleotide sequence ID" value="XM_022288839.1"/>
</dbReference>
<reference evidence="3 4" key="1">
    <citation type="submission" date="2025-04" db="UniProtKB">
        <authorList>
            <consortium name="RefSeq"/>
        </authorList>
    </citation>
    <scope>IDENTIFICATION</scope>
    <source>
        <strain evidence="3 4">OHB3-1</strain>
    </source>
</reference>
<accession>A0A6J1CTY4</accession>
<keyword evidence="2" id="KW-1185">Reference proteome</keyword>
<evidence type="ECO:0000313" key="3">
    <source>
        <dbReference type="RefSeq" id="XP_022144530.1"/>
    </source>
</evidence>
<dbReference type="RefSeq" id="XP_022144532.1">
    <property type="nucleotide sequence ID" value="XM_022288840.1"/>
</dbReference>
<feature type="domain" description="DUF7903" evidence="1">
    <location>
        <begin position="52"/>
        <end position="402"/>
    </location>
</feature>
<dbReference type="InterPro" id="IPR057225">
    <property type="entry name" value="DUF7903"/>
</dbReference>
<dbReference type="PANTHER" id="PTHR35481">
    <property type="entry name" value="DNA-DIRECTED RNA POLYMERASE SUBUNIT ALPHA"/>
    <property type="match status" value="1"/>
</dbReference>
<evidence type="ECO:0000313" key="6">
    <source>
        <dbReference type="RefSeq" id="XP_022144533.1"/>
    </source>
</evidence>
<dbReference type="PANTHER" id="PTHR35481:SF1">
    <property type="entry name" value="DNA-DIRECTED RNA POLYMERASE SUBUNIT ALPHA"/>
    <property type="match status" value="1"/>
</dbReference>
<dbReference type="Proteomes" id="UP000504603">
    <property type="component" value="Unplaced"/>
</dbReference>
<evidence type="ECO:0000313" key="4">
    <source>
        <dbReference type="RefSeq" id="XP_022144531.1"/>
    </source>
</evidence>
<name>A0A6J1CTY4_MOMCH</name>
<dbReference type="RefSeq" id="XP_022144533.1">
    <property type="nucleotide sequence ID" value="XM_022288841.1"/>
</dbReference>
<dbReference type="AlphaFoldDB" id="A0A6J1CTY4"/>
<dbReference type="Pfam" id="PF25475">
    <property type="entry name" value="DUF7903"/>
    <property type="match status" value="1"/>
</dbReference>
<proteinExistence type="predicted"/>
<sequence length="415" mass="47240">MAYIPPHKRHSRDMEKASPTAELLVPQFNRKLNLRPKFTQKSDLKPSKSEVDRSGKIVYAHQAVLKWFSIGSSGNGNQFPSCVHLEPFSATSIEHKRGEKPLALVNTNISQGNREEEVEIVTEPWVSIVENLLPDLLSSVEHVKNEMNQDEDVKPRLVARVGKVLFHGVSEIDRNEPPTETTLRQLRRSFYTNISDTYMENITQKVIPLTGLVFVEEKDIYHVKLSDAERPSVTISCKCTVVPELNNLELYKVELNQVRHMVADISCLKQNMDMRLMLCSKKTSEKLTVDEMEGIAYLINSAVLDQDVKGGLRWPLGKASSGDRFRVVGVWHTVAKSYVNAFMRLKLRNADRYDFKTSVGEATKEITLKLKQFTSELLREEAEFDVISDMLKDHLKLFWNHFVCNASCSSPSDTT</sequence>
<protein>
    <submittedName>
        <fullName evidence="3 4">Uncharacterized protein LOC111014191</fullName>
    </submittedName>
</protein>
<organism evidence="2 5">
    <name type="scientific">Momordica charantia</name>
    <name type="common">Bitter gourd</name>
    <name type="synonym">Balsam pear</name>
    <dbReference type="NCBI Taxonomy" id="3673"/>
    <lineage>
        <taxon>Eukaryota</taxon>
        <taxon>Viridiplantae</taxon>
        <taxon>Streptophyta</taxon>
        <taxon>Embryophyta</taxon>
        <taxon>Tracheophyta</taxon>
        <taxon>Spermatophyta</taxon>
        <taxon>Magnoliopsida</taxon>
        <taxon>eudicotyledons</taxon>
        <taxon>Gunneridae</taxon>
        <taxon>Pentapetalae</taxon>
        <taxon>rosids</taxon>
        <taxon>fabids</taxon>
        <taxon>Cucurbitales</taxon>
        <taxon>Cucurbitaceae</taxon>
        <taxon>Momordiceae</taxon>
        <taxon>Momordica</taxon>
    </lineage>
</organism>
<evidence type="ECO:0000313" key="2">
    <source>
        <dbReference type="Proteomes" id="UP000504603"/>
    </source>
</evidence>
<gene>
    <name evidence="3 4 5 6" type="primary">LOC111014191</name>
</gene>
<dbReference type="KEGG" id="mcha:111014191"/>
<dbReference type="GeneID" id="111014191"/>
<dbReference type="RefSeq" id="XP_022144530.1">
    <property type="nucleotide sequence ID" value="XM_022288838.1"/>
</dbReference>